<evidence type="ECO:0000313" key="3">
    <source>
        <dbReference type="EMBL" id="ACV07263.1"/>
    </source>
</evidence>
<dbReference type="AlphaFoldDB" id="C7NM14"/>
<proteinExistence type="predicted"/>
<dbReference type="Pfam" id="PF20906">
    <property type="entry name" value="S-Me-THD_C"/>
    <property type="match status" value="1"/>
</dbReference>
<keyword evidence="4" id="KW-1185">Reference proteome</keyword>
<dbReference type="Gene3D" id="2.40.390.10">
    <property type="entry name" value="CV3147-like"/>
    <property type="match status" value="1"/>
</dbReference>
<organism evidence="3 4">
    <name type="scientific">Kytococcus sedentarius (strain ATCC 14392 / DSM 20547 / JCM 11482 / CCUG 33030 / NBRC 15357 / NCTC 11040 / CCM 314 / 541)</name>
    <name type="common">Micrococcus sedentarius</name>
    <dbReference type="NCBI Taxonomy" id="478801"/>
    <lineage>
        <taxon>Bacteria</taxon>
        <taxon>Bacillati</taxon>
        <taxon>Actinomycetota</taxon>
        <taxon>Actinomycetes</taxon>
        <taxon>Micrococcales</taxon>
        <taxon>Kytococcaceae</taxon>
        <taxon>Kytococcus</taxon>
    </lineage>
</organism>
<dbReference type="InterPro" id="IPR027479">
    <property type="entry name" value="S-Me-THD_N_sf"/>
</dbReference>
<dbReference type="InterPro" id="IPR010318">
    <property type="entry name" value="S-Me-THD_N"/>
</dbReference>
<dbReference type="KEGG" id="kse:Ksed_22860"/>
<accession>C7NM14</accession>
<evidence type="ECO:0000259" key="1">
    <source>
        <dbReference type="Pfam" id="PF06032"/>
    </source>
</evidence>
<sequence>MQRWLGQDDLDDYLTGCHVLGGGGGGSPWFLRPALLGRSWPVTVRGLDELPAETVCVAVGMGGSTMVMTERLPPLRPFDGVIAAIEHWTRKPAEAVCTAEIGGLNGGSALLAGEGLALLDADLMGRALPDVDQFGPLVDGVPGVVLACATGGEGVMTVTDARPEDAEFLLRHAFECAGGWAAMAIGGLTVGDLREHAVPGSVSRALELGRAGRRVFEAGDDPRALAEGLGGELIGTGRVHAVAHEAGSRRATVTIDTDAGEVLRVIAASEYLVAQVDGRVVAQAPDVIALAAHPSWEVLAPDAVSRGQTVVVMRLPAPEFWRRADRAHAVGSARYRLGLAGGAA</sequence>
<dbReference type="EMBL" id="CP001686">
    <property type="protein sequence ID" value="ACV07263.1"/>
    <property type="molecule type" value="Genomic_DNA"/>
</dbReference>
<evidence type="ECO:0000259" key="2">
    <source>
        <dbReference type="Pfam" id="PF20906"/>
    </source>
</evidence>
<feature type="domain" description="S-Me-THD N-terminal" evidence="1">
    <location>
        <begin position="9"/>
        <end position="159"/>
    </location>
</feature>
<dbReference type="eggNOG" id="COG3535">
    <property type="taxonomic scope" value="Bacteria"/>
</dbReference>
<evidence type="ECO:0000313" key="4">
    <source>
        <dbReference type="Proteomes" id="UP000006666"/>
    </source>
</evidence>
<dbReference type="RefSeq" id="WP_015780194.1">
    <property type="nucleotide sequence ID" value="NC_013169.1"/>
</dbReference>
<dbReference type="InterPro" id="IPR048350">
    <property type="entry name" value="S-Me-THD-like_C"/>
</dbReference>
<dbReference type="Proteomes" id="UP000006666">
    <property type="component" value="Chromosome"/>
</dbReference>
<name>C7NM14_KYTSD</name>
<dbReference type="STRING" id="478801.Ksed_22860"/>
<reference evidence="3 4" key="1">
    <citation type="journal article" date="2009" name="Stand. Genomic Sci.">
        <title>Complete genome sequence of Kytococcus sedentarius type strain (541).</title>
        <authorList>
            <person name="Sims D."/>
            <person name="Brettin T."/>
            <person name="Detter J.C."/>
            <person name="Han C."/>
            <person name="Lapidus A."/>
            <person name="Copeland A."/>
            <person name="Glavina Del Rio T."/>
            <person name="Nolan M."/>
            <person name="Chen F."/>
            <person name="Lucas S."/>
            <person name="Tice H."/>
            <person name="Cheng J.F."/>
            <person name="Bruce D."/>
            <person name="Goodwin L."/>
            <person name="Pitluck S."/>
            <person name="Ovchinnikova G."/>
            <person name="Pati A."/>
            <person name="Ivanova N."/>
            <person name="Mavrommatis K."/>
            <person name="Chen A."/>
            <person name="Palaniappan K."/>
            <person name="D'haeseleer P."/>
            <person name="Chain P."/>
            <person name="Bristow J."/>
            <person name="Eisen J.A."/>
            <person name="Markowitz V."/>
            <person name="Hugenholtz P."/>
            <person name="Schneider S."/>
            <person name="Goker M."/>
            <person name="Pukall R."/>
            <person name="Kyrpides N.C."/>
            <person name="Klenk H.P."/>
        </authorList>
    </citation>
    <scope>NUCLEOTIDE SEQUENCE [LARGE SCALE GENOMIC DNA]</scope>
    <source>
        <strain evidence="4">ATCC 14392 / DSM 20547 / JCM 11482 / CCUG 33030 / NBRC 15357 / NCTC 11040 / CCM 314 / 541</strain>
    </source>
</reference>
<dbReference type="InterPro" id="IPR024071">
    <property type="entry name" value="S-Me-THD_C_sf"/>
</dbReference>
<dbReference type="SUPFAM" id="SSF160991">
    <property type="entry name" value="CV3147-like"/>
    <property type="match status" value="1"/>
</dbReference>
<feature type="domain" description="S-Me-THD-like C-terminal" evidence="2">
    <location>
        <begin position="164"/>
        <end position="332"/>
    </location>
</feature>
<dbReference type="Gene3D" id="3.40.1610.10">
    <property type="entry name" value="CV3147-like domain"/>
    <property type="match status" value="1"/>
</dbReference>
<protein>
    <submittedName>
        <fullName evidence="3">Uncharacterized conserved protein</fullName>
    </submittedName>
</protein>
<dbReference type="Pfam" id="PF06032">
    <property type="entry name" value="S-Me-THD_N"/>
    <property type="match status" value="1"/>
</dbReference>
<dbReference type="HOGENOM" id="CLU_038930_0_0_11"/>
<gene>
    <name evidence="3" type="ordered locus">Ksed_22860</name>
</gene>